<dbReference type="InterPro" id="IPR004000">
    <property type="entry name" value="Actin"/>
</dbReference>
<evidence type="ECO:0000313" key="5">
    <source>
        <dbReference type="EMBL" id="KAF4665005.1"/>
    </source>
</evidence>
<keyword evidence="3" id="KW-0812">Transmembrane</keyword>
<evidence type="ECO:0000313" key="7">
    <source>
        <dbReference type="Proteomes" id="UP000572268"/>
    </source>
</evidence>
<proteinExistence type="inferred from homology"/>
<dbReference type="PANTHER" id="PTHR11937">
    <property type="entry name" value="ACTIN"/>
    <property type="match status" value="1"/>
</dbReference>
<gene>
    <name evidence="5" type="primary">ACTL6A</name>
    <name evidence="5" type="ORF">FOL46_003928</name>
    <name evidence="4" type="ORF">FOZ61_004451</name>
</gene>
<dbReference type="Gene3D" id="3.30.420.40">
    <property type="match status" value="2"/>
</dbReference>
<evidence type="ECO:0000313" key="6">
    <source>
        <dbReference type="Proteomes" id="UP000570595"/>
    </source>
</evidence>
<evidence type="ECO:0000256" key="1">
    <source>
        <dbReference type="ARBA" id="ARBA00049360"/>
    </source>
</evidence>
<dbReference type="InterPro" id="IPR043129">
    <property type="entry name" value="ATPase_NBD"/>
</dbReference>
<comment type="similarity">
    <text evidence="2">Belongs to the actin family.</text>
</comment>
<feature type="transmembrane region" description="Helical" evidence="3">
    <location>
        <begin position="161"/>
        <end position="181"/>
    </location>
</feature>
<dbReference type="EMBL" id="JABAHT010000253">
    <property type="protein sequence ID" value="KAF4659856.1"/>
    <property type="molecule type" value="Genomic_DNA"/>
</dbReference>
<keyword evidence="3" id="KW-1133">Transmembrane helix</keyword>
<organism evidence="5 7">
    <name type="scientific">Perkinsus olseni</name>
    <name type="common">Perkinsus atlanticus</name>
    <dbReference type="NCBI Taxonomy" id="32597"/>
    <lineage>
        <taxon>Eukaryota</taxon>
        <taxon>Sar</taxon>
        <taxon>Alveolata</taxon>
        <taxon>Perkinsozoa</taxon>
        <taxon>Perkinsea</taxon>
        <taxon>Perkinsida</taxon>
        <taxon>Perkinsidae</taxon>
        <taxon>Perkinsus</taxon>
    </lineage>
</organism>
<comment type="catalytic activity">
    <reaction evidence="1">
        <text>ATP + H2O = ADP + phosphate + H(+)</text>
        <dbReference type="Rhea" id="RHEA:13065"/>
        <dbReference type="ChEBI" id="CHEBI:15377"/>
        <dbReference type="ChEBI" id="CHEBI:15378"/>
        <dbReference type="ChEBI" id="CHEBI:30616"/>
        <dbReference type="ChEBI" id="CHEBI:43474"/>
        <dbReference type="ChEBI" id="CHEBI:456216"/>
    </reaction>
</comment>
<dbReference type="SUPFAM" id="SSF53067">
    <property type="entry name" value="Actin-like ATPase domain"/>
    <property type="match status" value="2"/>
</dbReference>
<sequence length="676" mass="73044">MPITSDDAAVRALREKNISDRDKARIGREARKTAAIKEAQIKDAKMKRAERDRLGAPKDPLSAAVYRTKEDIIYSHRSIPTITTLLAELRHNKEELERLRECDIETSAKGAGMKTFSYSKKLEERAQRRRAKIMGLGAARADGSRTEYTVVKARGFSDSGLFAFLIGLAVIVLFQAVRVVLGRLRKINDDEEHENKLLHMSADHADQYDNDCYATLTPPAMVLDVGAANFRAGICGDDSPSIEGPSVLGVCRALQSASGNTPPQGARRYVTGMSLYDTSSTLQNCGSVKPCVFYDHRVRQVRMDVDGLEAIAGFCFGGRGGLPAPSTAPMLIVSPNNISPIQRSQILELAFERLNCPAVYMPRRASMAAFSHGQSCSLVLDVGASMVSCVPVMDGFVMQRPSVEYPVGGDTMDAFLLEKLLGASSLRDLHSVQSAARLQRVRDAKHSYCARLATSPLRGKQIQAIFGTLSGRNSPCPSPVGSPMSASVGYTLPDGTDLASLRPPEDFARALPELLFDPSGFISAANRLSSHLPRGTVPGTSLLSPVNLTGFQGLHKMIMEVVPQVDVDVRQRVCGSITITGGQSCVENLPQRLRQCLGPSSGGDSGVSSIPSMARARLLAAETQAERRSSAWLGASILGSLSSFQHLMITKKEWSEKGTARLAHQGTIASSERMPI</sequence>
<dbReference type="Pfam" id="PF00022">
    <property type="entry name" value="Actin"/>
    <property type="match status" value="1"/>
</dbReference>
<dbReference type="Proteomes" id="UP000570595">
    <property type="component" value="Unassembled WGS sequence"/>
</dbReference>
<keyword evidence="3" id="KW-0472">Membrane</keyword>
<comment type="caution">
    <text evidence="5">The sequence shown here is derived from an EMBL/GenBank/DDBJ whole genome shotgun (WGS) entry which is preliminary data.</text>
</comment>
<reference evidence="6 7" key="1">
    <citation type="submission" date="2020-04" db="EMBL/GenBank/DDBJ databases">
        <title>Perkinsus olseni comparative genomics.</title>
        <authorList>
            <person name="Bogema D.R."/>
        </authorList>
    </citation>
    <scope>NUCLEOTIDE SEQUENCE [LARGE SCALE GENOMIC DNA]</scope>
    <source>
        <strain evidence="4">ATCC PRA-179</strain>
        <strain evidence="5">ATCC PRA-31</strain>
    </source>
</reference>
<dbReference type="EMBL" id="JABANN010000245">
    <property type="protein sequence ID" value="KAF4665005.1"/>
    <property type="molecule type" value="Genomic_DNA"/>
</dbReference>
<dbReference type="Proteomes" id="UP000572268">
    <property type="component" value="Unassembled WGS sequence"/>
</dbReference>
<dbReference type="SMART" id="SM00268">
    <property type="entry name" value="ACTIN"/>
    <property type="match status" value="1"/>
</dbReference>
<name>A0A7J6M0I5_PEROL</name>
<evidence type="ECO:0000313" key="4">
    <source>
        <dbReference type="EMBL" id="KAF4659856.1"/>
    </source>
</evidence>
<accession>A0A7J6M0I5</accession>
<dbReference type="Gene3D" id="3.90.640.10">
    <property type="entry name" value="Actin, Chain A, domain 4"/>
    <property type="match status" value="1"/>
</dbReference>
<dbReference type="AlphaFoldDB" id="A0A7J6M0I5"/>
<evidence type="ECO:0000256" key="2">
    <source>
        <dbReference type="RuleBase" id="RU000487"/>
    </source>
</evidence>
<protein>
    <submittedName>
        <fullName evidence="5">Actin-like 6A</fullName>
    </submittedName>
</protein>
<dbReference type="OrthoDB" id="5132116at2759"/>
<evidence type="ECO:0000256" key="3">
    <source>
        <dbReference type="SAM" id="Phobius"/>
    </source>
</evidence>